<reference evidence="2" key="1">
    <citation type="submission" date="2021-02" db="EMBL/GenBank/DDBJ databases">
        <title>Genome sequence Cadophora malorum strain M34.</title>
        <authorList>
            <person name="Stefanovic E."/>
            <person name="Vu D."/>
            <person name="Scully C."/>
            <person name="Dijksterhuis J."/>
            <person name="Roader J."/>
            <person name="Houbraken J."/>
        </authorList>
    </citation>
    <scope>NUCLEOTIDE SEQUENCE</scope>
    <source>
        <strain evidence="2">M34</strain>
    </source>
</reference>
<protein>
    <submittedName>
        <fullName evidence="2">Uncharacterized protein</fullName>
    </submittedName>
</protein>
<dbReference type="OrthoDB" id="3562790at2759"/>
<feature type="region of interest" description="Disordered" evidence="1">
    <location>
        <begin position="200"/>
        <end position="227"/>
    </location>
</feature>
<evidence type="ECO:0000313" key="3">
    <source>
        <dbReference type="Proteomes" id="UP000664132"/>
    </source>
</evidence>
<evidence type="ECO:0000313" key="2">
    <source>
        <dbReference type="EMBL" id="KAG4418398.1"/>
    </source>
</evidence>
<organism evidence="2 3">
    <name type="scientific">Cadophora malorum</name>
    <dbReference type="NCBI Taxonomy" id="108018"/>
    <lineage>
        <taxon>Eukaryota</taxon>
        <taxon>Fungi</taxon>
        <taxon>Dikarya</taxon>
        <taxon>Ascomycota</taxon>
        <taxon>Pezizomycotina</taxon>
        <taxon>Leotiomycetes</taxon>
        <taxon>Helotiales</taxon>
        <taxon>Ploettnerulaceae</taxon>
        <taxon>Cadophora</taxon>
    </lineage>
</organism>
<feature type="compositionally biased region" description="Basic and acidic residues" evidence="1">
    <location>
        <begin position="204"/>
        <end position="225"/>
    </location>
</feature>
<proteinExistence type="predicted"/>
<feature type="region of interest" description="Disordered" evidence="1">
    <location>
        <begin position="144"/>
        <end position="177"/>
    </location>
</feature>
<name>A0A8H7TGG7_9HELO</name>
<dbReference type="Proteomes" id="UP000664132">
    <property type="component" value="Unassembled WGS sequence"/>
</dbReference>
<keyword evidence="3" id="KW-1185">Reference proteome</keyword>
<evidence type="ECO:0000256" key="1">
    <source>
        <dbReference type="SAM" id="MobiDB-lite"/>
    </source>
</evidence>
<feature type="compositionally biased region" description="Polar residues" evidence="1">
    <location>
        <begin position="152"/>
        <end position="172"/>
    </location>
</feature>
<feature type="region of interest" description="Disordered" evidence="1">
    <location>
        <begin position="300"/>
        <end position="329"/>
    </location>
</feature>
<comment type="caution">
    <text evidence="2">The sequence shown here is derived from an EMBL/GenBank/DDBJ whole genome shotgun (WGS) entry which is preliminary data.</text>
</comment>
<sequence>MAPPTDDPSPICSSCGRDTGLYDHELDCPEAWLAQDKTDSLSGSEAASEVAQCGCENCRHNTHVREVILPRLRSDENPDWTLADYYGIIEEADQAETGCRARGVTSQPERAMSEFAEPQSTQRAHARYEPTLADFEEYDAMHSYSDRGQHSHPISNSSTAPEPVELTSTSTQTEEDDEEYEIIEEEIFWCESCNGFHALLPGNDTKEPGKEPGPETQREQEHDPETQVVSEAVFHLDVLEWCDGCGRYHAPLVENLSPETTCPVSDTEYDTEDEKEEEPLCDDCYRNCNDCADNLQSESSVLGPATSESKEAETEPDQESTTDCSDDEDESQWCDWCEGCRCYHDGEHPSFEDGLEWCERCFAFHQTTDVVLAGQEHAGIYCYLPVSLNSEDLPFERLALREEIRSMMQALGLDIII</sequence>
<dbReference type="AlphaFoldDB" id="A0A8H7TGG7"/>
<gene>
    <name evidence="2" type="ORF">IFR04_008465</name>
</gene>
<accession>A0A8H7TGG7</accession>
<feature type="compositionally biased region" description="Acidic residues" evidence="1">
    <location>
        <begin position="314"/>
        <end position="329"/>
    </location>
</feature>
<dbReference type="EMBL" id="JAFJYH010000129">
    <property type="protein sequence ID" value="KAG4418398.1"/>
    <property type="molecule type" value="Genomic_DNA"/>
</dbReference>